<keyword evidence="3" id="KW-1185">Reference proteome</keyword>
<dbReference type="Proteomes" id="UP000053989">
    <property type="component" value="Unassembled WGS sequence"/>
</dbReference>
<feature type="region of interest" description="Disordered" evidence="1">
    <location>
        <begin position="86"/>
        <end position="111"/>
    </location>
</feature>
<protein>
    <submittedName>
        <fullName evidence="2">Uncharacterized protein</fullName>
    </submittedName>
</protein>
<dbReference type="InParanoid" id="A0A0C3DTS8"/>
<reference evidence="3" key="2">
    <citation type="submission" date="2015-01" db="EMBL/GenBank/DDBJ databases">
        <title>Evolutionary Origins and Diversification of the Mycorrhizal Mutualists.</title>
        <authorList>
            <consortium name="DOE Joint Genome Institute"/>
            <consortium name="Mycorrhizal Genomics Consortium"/>
            <person name="Kohler A."/>
            <person name="Kuo A."/>
            <person name="Nagy L.G."/>
            <person name="Floudas D."/>
            <person name="Copeland A."/>
            <person name="Barry K.W."/>
            <person name="Cichocki N."/>
            <person name="Veneault-Fourrey C."/>
            <person name="LaButti K."/>
            <person name="Lindquist E.A."/>
            <person name="Lipzen A."/>
            <person name="Lundell T."/>
            <person name="Morin E."/>
            <person name="Murat C."/>
            <person name="Riley R."/>
            <person name="Ohm R."/>
            <person name="Sun H."/>
            <person name="Tunlid A."/>
            <person name="Henrissat B."/>
            <person name="Grigoriev I.V."/>
            <person name="Hibbett D.S."/>
            <person name="Martin F."/>
        </authorList>
    </citation>
    <scope>NUCLEOTIDE SEQUENCE [LARGE SCALE GENOMIC DNA]</scope>
    <source>
        <strain evidence="3">Foug A</strain>
    </source>
</reference>
<gene>
    <name evidence="2" type="ORF">SCLCIDRAFT_27324</name>
</gene>
<dbReference type="OrthoDB" id="2706022at2759"/>
<evidence type="ECO:0000313" key="2">
    <source>
        <dbReference type="EMBL" id="KIM59356.1"/>
    </source>
</evidence>
<accession>A0A0C3DTS8</accession>
<sequence>MSKPISYILNPQFPGFTGLGALIASRVAAAIVPHHPRIRNVNRFGDPRSNMITGSETSQIHRPQCESRIAAPPTPQIRAALNSAPSIATSTPAPAPAAHPTDTPTTTTPIAPLPAVATLTKSDKLLMLMRARDHIHCAMIVDDAVPVVTKWDEMVAAAINAGMRSVTTNTRIQVPTSATKDVIGAMSAMRHAFKQHIIPQVNREFGLRLESGSPASGIEYRRDKVKHLLTNFNFL</sequence>
<organism evidence="2 3">
    <name type="scientific">Scleroderma citrinum Foug A</name>
    <dbReference type="NCBI Taxonomy" id="1036808"/>
    <lineage>
        <taxon>Eukaryota</taxon>
        <taxon>Fungi</taxon>
        <taxon>Dikarya</taxon>
        <taxon>Basidiomycota</taxon>
        <taxon>Agaricomycotina</taxon>
        <taxon>Agaricomycetes</taxon>
        <taxon>Agaricomycetidae</taxon>
        <taxon>Boletales</taxon>
        <taxon>Sclerodermatineae</taxon>
        <taxon>Sclerodermataceae</taxon>
        <taxon>Scleroderma</taxon>
    </lineage>
</organism>
<evidence type="ECO:0000313" key="3">
    <source>
        <dbReference type="Proteomes" id="UP000053989"/>
    </source>
</evidence>
<name>A0A0C3DTS8_9AGAM</name>
<proteinExistence type="predicted"/>
<dbReference type="HOGENOM" id="CLU_091450_0_0_1"/>
<evidence type="ECO:0000256" key="1">
    <source>
        <dbReference type="SAM" id="MobiDB-lite"/>
    </source>
</evidence>
<dbReference type="EMBL" id="KN822074">
    <property type="protein sequence ID" value="KIM59356.1"/>
    <property type="molecule type" value="Genomic_DNA"/>
</dbReference>
<dbReference type="AlphaFoldDB" id="A0A0C3DTS8"/>
<reference evidence="2 3" key="1">
    <citation type="submission" date="2014-04" db="EMBL/GenBank/DDBJ databases">
        <authorList>
            <consortium name="DOE Joint Genome Institute"/>
            <person name="Kuo A."/>
            <person name="Kohler A."/>
            <person name="Nagy L.G."/>
            <person name="Floudas D."/>
            <person name="Copeland A."/>
            <person name="Barry K.W."/>
            <person name="Cichocki N."/>
            <person name="Veneault-Fourrey C."/>
            <person name="LaButti K."/>
            <person name="Lindquist E.A."/>
            <person name="Lipzen A."/>
            <person name="Lundell T."/>
            <person name="Morin E."/>
            <person name="Murat C."/>
            <person name="Sun H."/>
            <person name="Tunlid A."/>
            <person name="Henrissat B."/>
            <person name="Grigoriev I.V."/>
            <person name="Hibbett D.S."/>
            <person name="Martin F."/>
            <person name="Nordberg H.P."/>
            <person name="Cantor M.N."/>
            <person name="Hua S.X."/>
        </authorList>
    </citation>
    <scope>NUCLEOTIDE SEQUENCE [LARGE SCALE GENOMIC DNA]</scope>
    <source>
        <strain evidence="2 3">Foug A</strain>
    </source>
</reference>